<sequence>MVRTSMLQGFRLPMSYANAKASKQCLRKHVPREVFTANQHYLYHIQWIIERLGPLRSTSCKVMERIIGMVKSGMKAPGQPVRVNLFTAPLQYALELIWHPSLHFWRLSPELRAIQWLPLRYWMGYFGRRSKNTPSFKPQISRFPFHTSVQDAILVNVATAFKSSFGMVFEATERTYIQETADTSRSFVLDIIHTVYAATRNVMKYIPCILRPYTVSVLDTASPTAFREF</sequence>
<dbReference type="EMBL" id="CBTN010000111">
    <property type="protein sequence ID" value="CDH60862.1"/>
    <property type="molecule type" value="Genomic_DNA"/>
</dbReference>
<reference evidence="1" key="1">
    <citation type="submission" date="2013-08" db="EMBL/GenBank/DDBJ databases">
        <title>Gene expansion shapes genome architecture in the human pathogen Lichtheimia corymbifera: an evolutionary genomics analysis in the ancient terrestrial Mucorales (Mucoromycotina).</title>
        <authorList>
            <person name="Schwartze V.U."/>
            <person name="Winter S."/>
            <person name="Shelest E."/>
            <person name="Marcet-Houben M."/>
            <person name="Horn F."/>
            <person name="Wehner S."/>
            <person name="Hoffmann K."/>
            <person name="Riege K."/>
            <person name="Sammeth M."/>
            <person name="Nowrousian M."/>
            <person name="Valiante V."/>
            <person name="Linde J."/>
            <person name="Jacobsen I.D."/>
            <person name="Marz M."/>
            <person name="Brakhage A.A."/>
            <person name="Gabaldon T."/>
            <person name="Bocker S."/>
            <person name="Voigt K."/>
        </authorList>
    </citation>
    <scope>NUCLEOTIDE SEQUENCE [LARGE SCALE GENOMIC DNA]</scope>
    <source>
        <strain evidence="1">FSU 9682</strain>
    </source>
</reference>
<comment type="caution">
    <text evidence="1">The sequence shown here is derived from an EMBL/GenBank/DDBJ whole genome shotgun (WGS) entry which is preliminary data.</text>
</comment>
<dbReference type="Proteomes" id="UP000027586">
    <property type="component" value="Unassembled WGS sequence"/>
</dbReference>
<dbReference type="OrthoDB" id="2289822at2759"/>
<dbReference type="VEuPathDB" id="FungiDB:LCOR_11638.1"/>
<evidence type="ECO:0000313" key="1">
    <source>
        <dbReference type="EMBL" id="CDH60862.1"/>
    </source>
</evidence>
<organism evidence="1 2">
    <name type="scientific">Lichtheimia corymbifera JMRC:FSU:9682</name>
    <dbReference type="NCBI Taxonomy" id="1263082"/>
    <lineage>
        <taxon>Eukaryota</taxon>
        <taxon>Fungi</taxon>
        <taxon>Fungi incertae sedis</taxon>
        <taxon>Mucoromycota</taxon>
        <taxon>Mucoromycotina</taxon>
        <taxon>Mucoromycetes</taxon>
        <taxon>Mucorales</taxon>
        <taxon>Lichtheimiaceae</taxon>
        <taxon>Lichtheimia</taxon>
    </lineage>
</organism>
<keyword evidence="2" id="KW-1185">Reference proteome</keyword>
<evidence type="ECO:0000313" key="2">
    <source>
        <dbReference type="Proteomes" id="UP000027586"/>
    </source>
</evidence>
<protein>
    <submittedName>
        <fullName evidence="1">Uncharacterized protein</fullName>
    </submittedName>
</protein>
<gene>
    <name evidence="1" type="ORF">LCOR_11638.1</name>
</gene>
<name>A0A068SGB0_9FUNG</name>
<dbReference type="AlphaFoldDB" id="A0A068SGB0"/>
<proteinExistence type="predicted"/>
<accession>A0A068SGB0</accession>